<comment type="caution">
    <text evidence="2">The sequence shown here is derived from an EMBL/GenBank/DDBJ whole genome shotgun (WGS) entry which is preliminary data.</text>
</comment>
<feature type="chain" id="PRO_5015618218" evidence="1">
    <location>
        <begin position="22"/>
        <end position="410"/>
    </location>
</feature>
<evidence type="ECO:0000313" key="2">
    <source>
        <dbReference type="EMBL" id="PUZ25076.1"/>
    </source>
</evidence>
<keyword evidence="3" id="KW-1185">Reference proteome</keyword>
<evidence type="ECO:0000313" key="3">
    <source>
        <dbReference type="Proteomes" id="UP000244450"/>
    </source>
</evidence>
<organism evidence="2 3">
    <name type="scientific">Chitinophaga parva</name>
    <dbReference type="NCBI Taxonomy" id="2169414"/>
    <lineage>
        <taxon>Bacteria</taxon>
        <taxon>Pseudomonadati</taxon>
        <taxon>Bacteroidota</taxon>
        <taxon>Chitinophagia</taxon>
        <taxon>Chitinophagales</taxon>
        <taxon>Chitinophagaceae</taxon>
        <taxon>Chitinophaga</taxon>
    </lineage>
</organism>
<dbReference type="OrthoDB" id="9783748at2"/>
<dbReference type="RefSeq" id="WP_108686913.1">
    <property type="nucleotide sequence ID" value="NZ_QCYK01000002.1"/>
</dbReference>
<sequence length="410" mass="46549">MKIIVSILFLCSLTGSMRAQSAHTVIRYPSYNGLVMAGYQGWFNTPEDGAGRGWHHYARRGVFAPGSCEIDLWPDVREYKKTYATPFKYADGSTARVFSAYDKETVFLHFKWMKDYGIDGVFMQRFVAEIRNESGRRHFNKVLDNAMDASRRYDRAICIMYDLSGMQPGECAVVLRDLDDLSHRYDLQHGTYLHHRNKPLVVVWGIGFNDHRRYGFVEADSLVQGIKQRGFSIMLGVPTYWRTLGSDAVKDSALHRIIRQADLVAPWFVGRYNGDSYPEFQSLLAEDMAWCKANGVDYVPLAFPGFSWRNMNGPQATSIPRDDGRFFWQQVAACHDAGAKQLYIAMFDEVNEGTAIFKCNTSDQLPGNGDGQFVGIPSHLGSDYYLWLAGQAARWFHGDVGFTITPPLRK</sequence>
<protein>
    <submittedName>
        <fullName evidence="2">Xylosidase</fullName>
    </submittedName>
</protein>
<accession>A0A2T7BFL3</accession>
<dbReference type="Gene3D" id="3.20.20.80">
    <property type="entry name" value="Glycosidases"/>
    <property type="match status" value="1"/>
</dbReference>
<proteinExistence type="predicted"/>
<dbReference type="CDD" id="cd11576">
    <property type="entry name" value="GH99_GH71_like_2"/>
    <property type="match status" value="1"/>
</dbReference>
<name>A0A2T7BFL3_9BACT</name>
<reference evidence="2 3" key="1">
    <citation type="submission" date="2018-04" db="EMBL/GenBank/DDBJ databases">
        <title>Chitinophaga fuyangensis sp. nov., isolated from soil in a chemical factory.</title>
        <authorList>
            <person name="Chen K."/>
        </authorList>
    </citation>
    <scope>NUCLEOTIDE SEQUENCE [LARGE SCALE GENOMIC DNA]</scope>
    <source>
        <strain evidence="2 3">LY-1</strain>
    </source>
</reference>
<evidence type="ECO:0000256" key="1">
    <source>
        <dbReference type="SAM" id="SignalP"/>
    </source>
</evidence>
<dbReference type="EMBL" id="QCYK01000002">
    <property type="protein sequence ID" value="PUZ25076.1"/>
    <property type="molecule type" value="Genomic_DNA"/>
</dbReference>
<keyword evidence="1" id="KW-0732">Signal</keyword>
<dbReference type="AlphaFoldDB" id="A0A2T7BFL3"/>
<feature type="signal peptide" evidence="1">
    <location>
        <begin position="1"/>
        <end position="21"/>
    </location>
</feature>
<dbReference type="Proteomes" id="UP000244450">
    <property type="component" value="Unassembled WGS sequence"/>
</dbReference>
<gene>
    <name evidence="2" type="ORF">DCC81_12245</name>
</gene>